<dbReference type="RefSeq" id="WP_154328277.1">
    <property type="nucleotide sequence ID" value="NZ_CP045696.1"/>
</dbReference>
<reference evidence="1 2" key="1">
    <citation type="submission" date="2019-08" db="EMBL/GenBank/DDBJ databases">
        <title>In-depth cultivation of the pig gut microbiome towards novel bacterial diversity and tailored functional studies.</title>
        <authorList>
            <person name="Wylensek D."/>
            <person name="Hitch T.C.A."/>
            <person name="Clavel T."/>
        </authorList>
    </citation>
    <scope>NUCLEOTIDE SEQUENCE [LARGE SCALE GENOMIC DNA]</scope>
    <source>
        <strain evidence="1 2">Oil-RF-744-WCA-WT-10</strain>
    </source>
</reference>
<dbReference type="AlphaFoldDB" id="A0A6L5XC20"/>
<evidence type="ECO:0000313" key="1">
    <source>
        <dbReference type="EMBL" id="MSS16813.1"/>
    </source>
</evidence>
<sequence length="92" mass="10656">MDYEKIKQDAYNKLKSYLSQHIGNGFIPNIKAIEKEVRNLRNGIRILEQGAPLFATNLQEVEKAETGIAIRQGKIQAYQEILDKYYLTIKEQ</sequence>
<organism evidence="1 2">
    <name type="scientific">Sodaliphilus pleomorphus</name>
    <dbReference type="NCBI Taxonomy" id="2606626"/>
    <lineage>
        <taxon>Bacteria</taxon>
        <taxon>Pseudomonadati</taxon>
        <taxon>Bacteroidota</taxon>
        <taxon>Bacteroidia</taxon>
        <taxon>Bacteroidales</taxon>
        <taxon>Muribaculaceae</taxon>
        <taxon>Sodaliphilus</taxon>
    </lineage>
</organism>
<dbReference type="EMBL" id="VULT01000004">
    <property type="protein sequence ID" value="MSS16813.1"/>
    <property type="molecule type" value="Genomic_DNA"/>
</dbReference>
<keyword evidence="2" id="KW-1185">Reference proteome</keyword>
<gene>
    <name evidence="1" type="ORF">FYJ29_03400</name>
</gene>
<comment type="caution">
    <text evidence="1">The sequence shown here is derived from an EMBL/GenBank/DDBJ whole genome shotgun (WGS) entry which is preliminary data.</text>
</comment>
<name>A0A6L5XC20_9BACT</name>
<dbReference type="Proteomes" id="UP000483362">
    <property type="component" value="Unassembled WGS sequence"/>
</dbReference>
<evidence type="ECO:0000313" key="2">
    <source>
        <dbReference type="Proteomes" id="UP000483362"/>
    </source>
</evidence>
<proteinExistence type="predicted"/>
<protein>
    <submittedName>
        <fullName evidence="1">Uncharacterized protein</fullName>
    </submittedName>
</protein>
<accession>A0A6L5XC20</accession>